<proteinExistence type="inferred from homology"/>
<gene>
    <name evidence="7" type="ORF">HS1_001113</name>
</gene>
<evidence type="ECO:0000313" key="8">
    <source>
        <dbReference type="Proteomes" id="UP000070560"/>
    </source>
</evidence>
<dbReference type="GO" id="GO:0003723">
    <property type="term" value="F:RNA binding"/>
    <property type="evidence" value="ECO:0007669"/>
    <property type="project" value="UniProtKB-KW"/>
</dbReference>
<dbReference type="RefSeq" id="WP_066062117.1">
    <property type="nucleotide sequence ID" value="NZ_CP013015.1"/>
</dbReference>
<protein>
    <recommendedName>
        <fullName evidence="3">CRISPR system Cms protein Csm2</fullName>
    </recommendedName>
    <alternativeName>
        <fullName evidence="6">CRISPR type III A-associated protein Csm2</fullName>
    </alternativeName>
</protein>
<evidence type="ECO:0000313" key="7">
    <source>
        <dbReference type="EMBL" id="AMM40917.1"/>
    </source>
</evidence>
<dbReference type="EMBL" id="CP013015">
    <property type="protein sequence ID" value="AMM40917.1"/>
    <property type="molecule type" value="Genomic_DNA"/>
</dbReference>
<dbReference type="Pfam" id="PF03750">
    <property type="entry name" value="Csm2_III-A"/>
    <property type="match status" value="1"/>
</dbReference>
<dbReference type="Proteomes" id="UP000070560">
    <property type="component" value="Chromosome"/>
</dbReference>
<dbReference type="AlphaFoldDB" id="A0A7U4QKA4"/>
<dbReference type="KEGG" id="daw:HS1_001113"/>
<keyword evidence="5" id="KW-0051">Antiviral defense</keyword>
<reference evidence="7 8" key="1">
    <citation type="submission" date="2015-10" db="EMBL/GenBank/DDBJ databases">
        <title>Candidatus Desulfofervidus auxilii, a hydrogenotrophic sulfate-reducing bacterium involved in the thermophilic anaerobic oxidation of methane.</title>
        <authorList>
            <person name="Krukenberg V."/>
            <person name="Richter M."/>
            <person name="Wegener G."/>
        </authorList>
    </citation>
    <scope>NUCLEOTIDE SEQUENCE [LARGE SCALE GENOMIC DNA]</scope>
    <source>
        <strain evidence="7 8">HS1</strain>
    </source>
</reference>
<evidence type="ECO:0000256" key="4">
    <source>
        <dbReference type="ARBA" id="ARBA00022884"/>
    </source>
</evidence>
<dbReference type="GO" id="GO:0051607">
    <property type="term" value="P:defense response to virus"/>
    <property type="evidence" value="ECO:0007669"/>
    <property type="project" value="UniProtKB-KW"/>
</dbReference>
<evidence type="ECO:0000256" key="3">
    <source>
        <dbReference type="ARBA" id="ARBA00016118"/>
    </source>
</evidence>
<organism evidence="7 8">
    <name type="scientific">Desulfofervidus auxilii</name>
    <dbReference type="NCBI Taxonomy" id="1621989"/>
    <lineage>
        <taxon>Bacteria</taxon>
        <taxon>Pseudomonadati</taxon>
        <taxon>Thermodesulfobacteriota</taxon>
        <taxon>Candidatus Desulfofervidia</taxon>
        <taxon>Candidatus Desulfofervidales</taxon>
        <taxon>Candidatus Desulfofervidaceae</taxon>
        <taxon>Candidatus Desulfofervidus</taxon>
    </lineage>
</organism>
<comment type="similarity">
    <text evidence="2">Belongs to the CRISPR-associated Csm2 family.</text>
</comment>
<keyword evidence="8" id="KW-1185">Reference proteome</keyword>
<dbReference type="InterPro" id="IPR010149">
    <property type="entry name" value="CRISPR-assoc_prot_Csm2_III-A"/>
</dbReference>
<evidence type="ECO:0000256" key="2">
    <source>
        <dbReference type="ARBA" id="ARBA00006896"/>
    </source>
</evidence>
<comment type="function">
    <text evidence="1">This subunit may be involved in monitoring complementarity of crRNA and target RNA.</text>
</comment>
<evidence type="ECO:0000256" key="5">
    <source>
        <dbReference type="ARBA" id="ARBA00023118"/>
    </source>
</evidence>
<evidence type="ECO:0000256" key="6">
    <source>
        <dbReference type="ARBA" id="ARBA00031723"/>
    </source>
</evidence>
<name>A0A7U4QKA4_DESA2</name>
<sequence length="156" mass="18388">MKKCEICGAQIKPKFSLCKDCQESKRLPDSLTIRGSFYQDKQLKRLKKEVFIDIPERVAKLLQRGEMGMNKLRTFFCMIRNAHETFSFSEEKNFEDIKPQLWRIITVAEDRKRRKVVPQSFCDFIKLGINIALKDSSGRELYGFVEFFRSIIAYSK</sequence>
<accession>A0A7U4QKA4</accession>
<dbReference type="OrthoDB" id="1751417at2"/>
<evidence type="ECO:0000256" key="1">
    <source>
        <dbReference type="ARBA" id="ARBA00003640"/>
    </source>
</evidence>
<keyword evidence="4" id="KW-0694">RNA-binding</keyword>